<reference evidence="1" key="2">
    <citation type="journal article" date="2007" name="Science">
        <title>Draft genome sequence of the sexually transmitted pathogen Trichomonas vaginalis.</title>
        <authorList>
            <person name="Carlton J.M."/>
            <person name="Hirt R.P."/>
            <person name="Silva J.C."/>
            <person name="Delcher A.L."/>
            <person name="Schatz M."/>
            <person name="Zhao Q."/>
            <person name="Wortman J.R."/>
            <person name="Bidwell S.L."/>
            <person name="Alsmark U.C.M."/>
            <person name="Besteiro S."/>
            <person name="Sicheritz-Ponten T."/>
            <person name="Noel C.J."/>
            <person name="Dacks J.B."/>
            <person name="Foster P.G."/>
            <person name="Simillion C."/>
            <person name="Van de Peer Y."/>
            <person name="Miranda-Saavedra D."/>
            <person name="Barton G.J."/>
            <person name="Westrop G.D."/>
            <person name="Mueller S."/>
            <person name="Dessi D."/>
            <person name="Fiori P.L."/>
            <person name="Ren Q."/>
            <person name="Paulsen I."/>
            <person name="Zhang H."/>
            <person name="Bastida-Corcuera F.D."/>
            <person name="Simoes-Barbosa A."/>
            <person name="Brown M.T."/>
            <person name="Hayes R.D."/>
            <person name="Mukherjee M."/>
            <person name="Okumura C.Y."/>
            <person name="Schneider R."/>
            <person name="Smith A.J."/>
            <person name="Vanacova S."/>
            <person name="Villalvazo M."/>
            <person name="Haas B.J."/>
            <person name="Pertea M."/>
            <person name="Feldblyum T.V."/>
            <person name="Utterback T.R."/>
            <person name="Shu C.L."/>
            <person name="Osoegawa K."/>
            <person name="de Jong P.J."/>
            <person name="Hrdy I."/>
            <person name="Horvathova L."/>
            <person name="Zubacova Z."/>
            <person name="Dolezal P."/>
            <person name="Malik S.B."/>
            <person name="Logsdon J.M. Jr."/>
            <person name="Henze K."/>
            <person name="Gupta A."/>
            <person name="Wang C.C."/>
            <person name="Dunne R.L."/>
            <person name="Upcroft J.A."/>
            <person name="Upcroft P."/>
            <person name="White O."/>
            <person name="Salzberg S.L."/>
            <person name="Tang P."/>
            <person name="Chiu C.-H."/>
            <person name="Lee Y.-S."/>
            <person name="Embley T.M."/>
            <person name="Coombs G.H."/>
            <person name="Mottram J.C."/>
            <person name="Tachezy J."/>
            <person name="Fraser-Liggett C.M."/>
            <person name="Johnson P.J."/>
        </authorList>
    </citation>
    <scope>NUCLEOTIDE SEQUENCE [LARGE SCALE GENOMIC DNA]</scope>
    <source>
        <strain evidence="1">G3</strain>
    </source>
</reference>
<dbReference type="EMBL" id="DS113674">
    <property type="protein sequence ID" value="EAX98474.1"/>
    <property type="molecule type" value="Genomic_DNA"/>
</dbReference>
<dbReference type="InterPro" id="IPR029071">
    <property type="entry name" value="Ubiquitin-like_domsf"/>
</dbReference>
<organism evidence="1 2">
    <name type="scientific">Trichomonas vaginalis (strain ATCC PRA-98 / G3)</name>
    <dbReference type="NCBI Taxonomy" id="412133"/>
    <lineage>
        <taxon>Eukaryota</taxon>
        <taxon>Metamonada</taxon>
        <taxon>Parabasalia</taxon>
        <taxon>Trichomonadida</taxon>
        <taxon>Trichomonadidae</taxon>
        <taxon>Trichomonas</taxon>
    </lineage>
</organism>
<name>A2F9F5_TRIV3</name>
<dbReference type="GO" id="GO:0007030">
    <property type="term" value="P:Golgi organization"/>
    <property type="evidence" value="ECO:0000318"/>
    <property type="project" value="GO_Central"/>
</dbReference>
<reference evidence="1" key="1">
    <citation type="submission" date="2006-10" db="EMBL/GenBank/DDBJ databases">
        <authorList>
            <person name="Amadeo P."/>
            <person name="Zhao Q."/>
            <person name="Wortman J."/>
            <person name="Fraser-Liggett C."/>
            <person name="Carlton J."/>
        </authorList>
    </citation>
    <scope>NUCLEOTIDE SEQUENCE</scope>
    <source>
        <strain evidence="1">G3</strain>
    </source>
</reference>
<dbReference type="RefSeq" id="XP_001311404.1">
    <property type="nucleotide sequence ID" value="XM_001311403.1"/>
</dbReference>
<dbReference type="KEGG" id="tva:4756271"/>
<dbReference type="GO" id="GO:0005829">
    <property type="term" value="C:cytosol"/>
    <property type="evidence" value="ECO:0000318"/>
    <property type="project" value="GO_Central"/>
</dbReference>
<dbReference type="VEuPathDB" id="TrichDB:TVAGG3_1029590"/>
<dbReference type="GO" id="GO:0000045">
    <property type="term" value="P:autophagosome assembly"/>
    <property type="evidence" value="ECO:0000318"/>
    <property type="project" value="GO_Central"/>
</dbReference>
<dbReference type="Gene3D" id="3.10.20.90">
    <property type="entry name" value="Phosphatidylinositol 3-kinase Catalytic Subunit, Chain A, domain 1"/>
    <property type="match status" value="1"/>
</dbReference>
<dbReference type="InParanoid" id="A2F9F5"/>
<dbReference type="SUPFAM" id="SSF54236">
    <property type="entry name" value="Ubiquitin-like"/>
    <property type="match status" value="1"/>
</dbReference>
<proteinExistence type="predicted"/>
<dbReference type="GO" id="GO:0061025">
    <property type="term" value="P:membrane fusion"/>
    <property type="evidence" value="ECO:0000318"/>
    <property type="project" value="GO_Central"/>
</dbReference>
<evidence type="ECO:0000313" key="2">
    <source>
        <dbReference type="Proteomes" id="UP000001542"/>
    </source>
</evidence>
<dbReference type="Gene3D" id="1.10.8.10">
    <property type="entry name" value="DNA helicase RuvA subunit, C-terminal domain"/>
    <property type="match status" value="1"/>
</dbReference>
<evidence type="ECO:0000313" key="1">
    <source>
        <dbReference type="EMBL" id="EAX98474.1"/>
    </source>
</evidence>
<evidence type="ECO:0008006" key="3">
    <source>
        <dbReference type="Google" id="ProtNLM"/>
    </source>
</evidence>
<accession>A2F9F5</accession>
<dbReference type="VEuPathDB" id="TrichDB:TVAG_477480"/>
<dbReference type="GO" id="GO:0043161">
    <property type="term" value="P:proteasome-mediated ubiquitin-dependent protein catabolic process"/>
    <property type="evidence" value="ECO:0000318"/>
    <property type="project" value="GO_Central"/>
</dbReference>
<dbReference type="GO" id="GO:0031468">
    <property type="term" value="P:nuclear membrane reassembly"/>
    <property type="evidence" value="ECO:0000318"/>
    <property type="project" value="GO_Central"/>
</dbReference>
<dbReference type="Pfam" id="PF14555">
    <property type="entry name" value="UBA_4"/>
    <property type="match status" value="1"/>
</dbReference>
<dbReference type="GO" id="GO:0005634">
    <property type="term" value="C:nucleus"/>
    <property type="evidence" value="ECO:0000318"/>
    <property type="project" value="GO_Central"/>
</dbReference>
<dbReference type="Proteomes" id="UP000001542">
    <property type="component" value="Unassembled WGS sequence"/>
</dbReference>
<sequence>MSQADIEEFMRQTGVRSESTASQYLQSNFYNVEKAVNAYKNIQSGKKGKGVEWFAGGNTRTGDGVALLSRPDDDPNFTPLDGNAKPAPEPIAAPEPVVRNEQLVPANTDHSIEGQPKLKVRIEFEDLAPITMTISNSQTVGELKQFLTLHRPTLQGKKIDFVVKPNRPLTDDSKTAEEEHLKMAMIKCTHN</sequence>
<protein>
    <recommendedName>
        <fullName evidence="3">SEP domain-containing protein</fullName>
    </recommendedName>
</protein>
<dbReference type="GO" id="GO:0043130">
    <property type="term" value="F:ubiquitin binding"/>
    <property type="evidence" value="ECO:0000318"/>
    <property type="project" value="GO_Central"/>
</dbReference>
<keyword evidence="2" id="KW-1185">Reference proteome</keyword>
<dbReference type="AlphaFoldDB" id="A2F9F5"/>
<gene>
    <name evidence="1" type="ORF">TVAG_477480</name>
</gene>